<evidence type="ECO:0000313" key="2">
    <source>
        <dbReference type="Proteomes" id="UP000014140"/>
    </source>
</evidence>
<gene>
    <name evidence="1" type="ORF">C803_03788</name>
</gene>
<dbReference type="Proteomes" id="UP000014140">
    <property type="component" value="Unassembled WGS sequence"/>
</dbReference>
<evidence type="ECO:0000313" key="1">
    <source>
        <dbReference type="EMBL" id="EOS15478.1"/>
    </source>
</evidence>
<organism evidence="1 2">
    <name type="scientific">Parabacteroides goldsteinii dnLKV18</name>
    <dbReference type="NCBI Taxonomy" id="1235789"/>
    <lineage>
        <taxon>Bacteria</taxon>
        <taxon>Pseudomonadati</taxon>
        <taxon>Bacteroidota</taxon>
        <taxon>Bacteroidia</taxon>
        <taxon>Bacteroidales</taxon>
        <taxon>Tannerellaceae</taxon>
        <taxon>Parabacteroides</taxon>
    </lineage>
</organism>
<proteinExistence type="predicted"/>
<protein>
    <submittedName>
        <fullName evidence="1">Uncharacterized protein</fullName>
    </submittedName>
</protein>
<sequence>MLYNIIPDFSPVMVAKVEYWFEIAKIMAGGFMNN</sequence>
<name>S0GQ23_9BACT</name>
<dbReference type="AlphaFoldDB" id="S0GQ23"/>
<accession>S0GQ23</accession>
<keyword evidence="2" id="KW-1185">Reference proteome</keyword>
<reference evidence="1 2" key="1">
    <citation type="submission" date="2013-04" db="EMBL/GenBank/DDBJ databases">
        <title>The Genome Sequence of Parabacteroides goldsteinii dnLKV18.</title>
        <authorList>
            <consortium name="The Broad Institute Genomics Platform"/>
            <consortium name="The Broad Institute Genome Sequencing Center for Infectious Disease"/>
            <person name="Earl A."/>
            <person name="Xavier R."/>
            <person name="Kuhn K."/>
            <person name="Stappenbeck T."/>
            <person name="Walker B."/>
            <person name="Young S."/>
            <person name="Zeng Q."/>
            <person name="Gargeya S."/>
            <person name="Fitzgerald M."/>
            <person name="Haas B."/>
            <person name="Abouelleil A."/>
            <person name="Allen A.W."/>
            <person name="Alvarado L."/>
            <person name="Arachchi H.M."/>
            <person name="Berlin A.M."/>
            <person name="Chapman S.B."/>
            <person name="Gainer-Dewar J."/>
            <person name="Goldberg J."/>
            <person name="Griggs A."/>
            <person name="Gujja S."/>
            <person name="Hansen M."/>
            <person name="Howarth C."/>
            <person name="Imamovic A."/>
            <person name="Ireland A."/>
            <person name="Larimer J."/>
            <person name="McCowan C."/>
            <person name="Murphy C."/>
            <person name="Pearson M."/>
            <person name="Poon T.W."/>
            <person name="Priest M."/>
            <person name="Roberts A."/>
            <person name="Saif S."/>
            <person name="Shea T."/>
            <person name="Sisk P."/>
            <person name="Sykes S."/>
            <person name="Wortman J."/>
            <person name="Nusbaum C."/>
            <person name="Birren B."/>
        </authorList>
    </citation>
    <scope>NUCLEOTIDE SEQUENCE [LARGE SCALE GENOMIC DNA]</scope>
    <source>
        <strain evidence="2">dnLKV18</strain>
    </source>
</reference>
<comment type="caution">
    <text evidence="1">The sequence shown here is derived from an EMBL/GenBank/DDBJ whole genome shotgun (WGS) entry which is preliminary data.</text>
</comment>
<dbReference type="HOGENOM" id="CLU_3375038_0_0_10"/>
<dbReference type="EMBL" id="ASSQ01000020">
    <property type="protein sequence ID" value="EOS15478.1"/>
    <property type="molecule type" value="Genomic_DNA"/>
</dbReference>